<dbReference type="InterPro" id="IPR003284">
    <property type="entry name" value="Sal_SpvB"/>
</dbReference>
<dbReference type="NCBIfam" id="TIGR03696">
    <property type="entry name" value="Rhs_assc_core"/>
    <property type="match status" value="1"/>
</dbReference>
<evidence type="ECO:0000256" key="4">
    <source>
        <dbReference type="ARBA" id="ARBA00022737"/>
    </source>
</evidence>
<dbReference type="InterPro" id="IPR056823">
    <property type="entry name" value="TEN-like_YD-shell"/>
</dbReference>
<dbReference type="Gene3D" id="2.40.128.340">
    <property type="match status" value="1"/>
</dbReference>
<organism evidence="9 10">
    <name type="scientific">Xylanibacter rodentium</name>
    <dbReference type="NCBI Taxonomy" id="2736289"/>
    <lineage>
        <taxon>Bacteria</taxon>
        <taxon>Pseudomonadati</taxon>
        <taxon>Bacteroidota</taxon>
        <taxon>Bacteroidia</taxon>
        <taxon>Bacteroidales</taxon>
        <taxon>Prevotellaceae</taxon>
        <taxon>Xylanibacter</taxon>
    </lineage>
</organism>
<gene>
    <name evidence="9" type="ORF">HPS55_13370</name>
</gene>
<feature type="domain" description="Teneurin-like YD-shell" evidence="8">
    <location>
        <begin position="1676"/>
        <end position="1784"/>
    </location>
</feature>
<keyword evidence="6" id="KW-0812">Transmembrane</keyword>
<name>A0ABX2AXD3_9BACT</name>
<keyword evidence="9" id="KW-0378">Hydrolase</keyword>
<dbReference type="Pfam" id="PF25023">
    <property type="entry name" value="TEN_YD-shell"/>
    <property type="match status" value="1"/>
</dbReference>
<dbReference type="SUPFAM" id="SSF69318">
    <property type="entry name" value="Integrin alpha N-terminal domain"/>
    <property type="match status" value="1"/>
</dbReference>
<feature type="signal peptide" evidence="7">
    <location>
        <begin position="1"/>
        <end position="18"/>
    </location>
</feature>
<reference evidence="9 10" key="1">
    <citation type="submission" date="2020-05" db="EMBL/GenBank/DDBJ databases">
        <title>Distinct polysaccharide utilization as determinants for interspecies competition between intestinal Prevotella spp.</title>
        <authorList>
            <person name="Galvez E.J.C."/>
            <person name="Iljazovic A."/>
            <person name="Strowig T."/>
        </authorList>
    </citation>
    <scope>NUCLEOTIDE SEQUENCE [LARGE SCALE GENOMIC DNA]</scope>
    <source>
        <strain evidence="9 10">PROD</strain>
    </source>
</reference>
<keyword evidence="9" id="KW-0540">Nuclease</keyword>
<dbReference type="InterPro" id="IPR050708">
    <property type="entry name" value="T6SS_VgrG/RHS"/>
</dbReference>
<keyword evidence="3 7" id="KW-0732">Signal</keyword>
<keyword evidence="5" id="KW-0843">Virulence</keyword>
<accession>A0ABX2AXD3</accession>
<dbReference type="RefSeq" id="WP_172176322.1">
    <property type="nucleotide sequence ID" value="NZ_CASGKG010000012.1"/>
</dbReference>
<dbReference type="Proteomes" id="UP001193734">
    <property type="component" value="Unassembled WGS sequence"/>
</dbReference>
<keyword evidence="4" id="KW-0677">Repeat</keyword>
<comment type="subcellular location">
    <subcellularLocation>
        <location evidence="1">Secreted</location>
    </subcellularLocation>
</comment>
<dbReference type="InterPro" id="IPR028994">
    <property type="entry name" value="Integrin_alpha_N"/>
</dbReference>
<keyword evidence="2" id="KW-0964">Secreted</keyword>
<sequence>MKKRLFLLMMMLISSISAVLSFGLSSDDSFATTSADITNKEPISDSAASSHSYLLQPDNAHVPDRVVTDISNETGLIGFTSGVTPTGAKTYQIPIDVCPGMNGFTPELSLVYNSQHGNSVLGTGWSISGLPVISRSNRNIYYDGVAKGIAMDSDDAFMLDGVRLILINVTNDSALYETEQGNIKARAWLSGNVVKYFEVFYPDGSKGMFGFTTNADNRLCYPATSLTDLHGNRIDFSYILTDNCYNISKVSYNGASVEFKYQMSRPDPMLFFSGGQGFYESKLLCSIICKTGTTAIGEYTLAYSTRNTRTLLTEIGYKSGGKIYNPIRLYYGTGNDNNTFAVGNTINVISAYHLMEGDGIRIVNGVFGFDGDADALAIMPNRNPYFLYHRDSNVSMHSQNRFLNFYGNREEILLYTGLNDTYVSSKLLTGDGFVDLKTADLDGSQKEYLIRINNIVADNDDQVTFNIYSTEAHTRPIEKYRRTYSFPTVSTDADGGKSVQPKFYYTGDFNGDGKVEIMAVSSHQPFGDKGKPSQCYVFDLLKNKILYQGHVFPFNVEFVGTHQDDAKVAANHTDKLLVIDYDGDGKSDICHIDENGINIYTFDADGDRYTARKITTQKILDKAGLADRHILPGDFNGDGLTDLLVSPSAETDGDAQWLMFNSKGDGTFAKSTFQGPTTPRTPNTGFITQDIDGDDIADLIKYDDHSATAFLIKCNKLGERIPVCNYMYQSVFMPIKSSYGCFTRLIRISDDRIEQYRVSRNDTKESLLTGVVSSLGAIDKNYYDFIGDTDSYKRGNDAVFPYLNISGRLPVVTNSDIYVDGTVADNSSYSYTNAVYHRQGLGFRGFGEIRTFNGVKEFIRTYQPYNHCLLSGEWSRMGERSYTYSVDVQANKITRIRLTEKKEEDYLKDFSAASVFTYAPYGYPTSEHTSYSDGTEVEKTFSYSYNTVPETGYHLGFLTDNSITTTRDGMSYTERMHIPSHSSRLPDTKIYYKDGNQVKREDYDYDSNGNPLAVSLQHYSSPHRHSTRYEYDAYGRTVKETDPMGHTCEFTYNPAGLLTKEKDHKGLVTTYYYDAMGRETGVVNPDGTRTDIIYSWVASDDGAVYSITRKTTGQPEETFFYNALNQEVRHSEKRFDGTVVNVDKIYDDVRGTLAAVSTPYIGAEPSFWDGYLYDSYGRLEYYQSETRDSETDYVYEGNSVTIIENGKSVTKSYDLFGNLVSVKDTAGTVTYNLAPDGLPVSVVAPGNATTAFEYDKYRRRISMDDPSIGTTLYKYDEAGNTVEVTDANGLTTHHTYDRYNRLTRTECPEFATDYSYDADGNLTGVTTTNGTSKSFTYDIYGRLAASKERIAGGKWLQKDYTYSDGNVSSVKYTSQSGVLATENYIYSNGHLSEIKLDNKTTLFKLTSENVYGQPVRITTGNITRKYGYTGCGLPSDRSANGLSCTYQNTSYTFNPKTSYLESRVDSISGTNEGFTYDCLGRLESARTDLFVILGAGIKDSLIEIGPVIPRPLTEQYTSSGSAVYPKPDIPGLEQVRFKKLEMSYDAKGNITSKTDAGTFEYNIPSKPYAVSGLSESGTALYNTGIPKREQYISYCSFSRPESIEENRYTATFTYNGDYDRVKMQLSHNDTVCLTRYYLGGCYEIDETPSSVKEKLYLGGGYYDAVAAYVKEGSKAGVYYILRDYLGSITQIVAPKGDLVQDIRYDAWGRICNSSVVPYSPGNEPELFLGRGYTGHEHLSQFGLVNMNARLYNPVLGRFLSPDPYVQMPDMSQNFNRYSYAMNNPLCYVDESGEFWWLVAGAVIGGVVNLAYKAISGQINSWGDGLAAFGVGAVAGAVGAAVGPYAFAMAGGAAAGGGGFLAGAAAGAASVAATMPIENLGNHVYFGDPLMTWDEYALGIAGGAMIGGTINGARAAYNGRNFWDGSRPESKIGSSYFTNTPVHVDNELKNIDSSTPELSTDDSKVQRLADELKKHLKERRQGQEFRVSIENETQKLDVRVESHNKAQISFPEHNLSWEDVVRHMNIQYYEKDKFGEFQKVILPGQSTNNVHIFLNIVK</sequence>
<evidence type="ECO:0000256" key="3">
    <source>
        <dbReference type="ARBA" id="ARBA00022729"/>
    </source>
</evidence>
<protein>
    <submittedName>
        <fullName evidence="9">Endonuclease</fullName>
    </submittedName>
</protein>
<dbReference type="GO" id="GO:0004519">
    <property type="term" value="F:endonuclease activity"/>
    <property type="evidence" value="ECO:0007669"/>
    <property type="project" value="UniProtKB-KW"/>
</dbReference>
<evidence type="ECO:0000256" key="6">
    <source>
        <dbReference type="SAM" id="Phobius"/>
    </source>
</evidence>
<evidence type="ECO:0000259" key="8">
    <source>
        <dbReference type="Pfam" id="PF25023"/>
    </source>
</evidence>
<keyword evidence="6" id="KW-1133">Transmembrane helix</keyword>
<dbReference type="Pfam" id="PF13517">
    <property type="entry name" value="FG-GAP_3"/>
    <property type="match status" value="1"/>
</dbReference>
<evidence type="ECO:0000256" key="7">
    <source>
        <dbReference type="SAM" id="SignalP"/>
    </source>
</evidence>
<evidence type="ECO:0000256" key="5">
    <source>
        <dbReference type="ARBA" id="ARBA00023026"/>
    </source>
</evidence>
<dbReference type="PANTHER" id="PTHR32305">
    <property type="match status" value="1"/>
</dbReference>
<keyword evidence="9" id="KW-0255">Endonuclease</keyword>
<keyword evidence="10" id="KW-1185">Reference proteome</keyword>
<dbReference type="InterPro" id="IPR031325">
    <property type="entry name" value="RHS_repeat"/>
</dbReference>
<dbReference type="NCBIfam" id="TIGR01643">
    <property type="entry name" value="YD_repeat_2x"/>
    <property type="match status" value="5"/>
</dbReference>
<feature type="transmembrane region" description="Helical" evidence="6">
    <location>
        <begin position="1794"/>
        <end position="1813"/>
    </location>
</feature>
<dbReference type="PANTHER" id="PTHR32305:SF15">
    <property type="entry name" value="PROTEIN RHSA-RELATED"/>
    <property type="match status" value="1"/>
</dbReference>
<dbReference type="Pfam" id="PF03534">
    <property type="entry name" value="SpvB"/>
    <property type="match status" value="1"/>
</dbReference>
<feature type="transmembrane region" description="Helical" evidence="6">
    <location>
        <begin position="1825"/>
        <end position="1846"/>
    </location>
</feature>
<dbReference type="GeneID" id="82158758"/>
<dbReference type="InterPro" id="IPR013517">
    <property type="entry name" value="FG-GAP"/>
</dbReference>
<dbReference type="InterPro" id="IPR022385">
    <property type="entry name" value="Rhs_assc_core"/>
</dbReference>
<feature type="transmembrane region" description="Helical" evidence="6">
    <location>
        <begin position="1852"/>
        <end position="1872"/>
    </location>
</feature>
<dbReference type="InterPro" id="IPR006530">
    <property type="entry name" value="YD"/>
</dbReference>
<evidence type="ECO:0000256" key="2">
    <source>
        <dbReference type="ARBA" id="ARBA00022525"/>
    </source>
</evidence>
<evidence type="ECO:0000313" key="9">
    <source>
        <dbReference type="EMBL" id="NPE15295.1"/>
    </source>
</evidence>
<dbReference type="Pfam" id="PF05593">
    <property type="entry name" value="RHS_repeat"/>
    <property type="match status" value="3"/>
</dbReference>
<feature type="chain" id="PRO_5047544428" evidence="7">
    <location>
        <begin position="19"/>
        <end position="2057"/>
    </location>
</feature>
<evidence type="ECO:0000256" key="1">
    <source>
        <dbReference type="ARBA" id="ARBA00004613"/>
    </source>
</evidence>
<dbReference type="EMBL" id="JABKKE010000036">
    <property type="protein sequence ID" value="NPE15295.1"/>
    <property type="molecule type" value="Genomic_DNA"/>
</dbReference>
<proteinExistence type="predicted"/>
<keyword evidence="6" id="KW-0472">Membrane</keyword>
<comment type="caution">
    <text evidence="9">The sequence shown here is derived from an EMBL/GenBank/DDBJ whole genome shotgun (WGS) entry which is preliminary data.</text>
</comment>
<dbReference type="Gene3D" id="2.180.10.10">
    <property type="entry name" value="RHS repeat-associated core"/>
    <property type="match status" value="2"/>
</dbReference>
<evidence type="ECO:0000313" key="10">
    <source>
        <dbReference type="Proteomes" id="UP001193734"/>
    </source>
</evidence>